<feature type="domain" description="GIY-YIG" evidence="3">
    <location>
        <begin position="9"/>
        <end position="84"/>
    </location>
</feature>
<dbReference type="InterPro" id="IPR050190">
    <property type="entry name" value="UPF0213_domain"/>
</dbReference>
<evidence type="ECO:0000256" key="1">
    <source>
        <dbReference type="ARBA" id="ARBA00007435"/>
    </source>
</evidence>
<evidence type="ECO:0000313" key="5">
    <source>
        <dbReference type="Proteomes" id="UP001379444"/>
    </source>
</evidence>
<keyword evidence="5" id="KW-1185">Reference proteome</keyword>
<reference evidence="4 5" key="1">
    <citation type="journal article" date="2024" name="Front. Plant Sci.">
        <title>Comprehensive phenomic and genomic studies of the species, Pectobacterium cacticida and proposal for reclassification as Alcorniella cacticida comb. nov.</title>
        <authorList>
            <person name="Jonca J."/>
            <person name="Pirhonen M."/>
            <person name="Waleron M.M."/>
            <person name="Gawor J."/>
            <person name="Mrozik A."/>
            <person name="Smoktunowicz M."/>
            <person name="Waleron K."/>
            <person name="Waleron M."/>
        </authorList>
    </citation>
    <scope>NUCLEOTIDE SEQUENCE [LARGE SCALE GENOMIC DNA]</scope>
    <source>
        <strain evidence="4 5">DPMP6</strain>
    </source>
</reference>
<dbReference type="InterPro" id="IPR000305">
    <property type="entry name" value="GIY-YIG_endonuc"/>
</dbReference>
<dbReference type="PROSITE" id="PS50164">
    <property type="entry name" value="GIY_YIG"/>
    <property type="match status" value="1"/>
</dbReference>
<comment type="similarity">
    <text evidence="1 2">Belongs to the UPF0213 family.</text>
</comment>
<dbReference type="HAMAP" id="MF_01029">
    <property type="entry name" value="UPF0213"/>
    <property type="match status" value="1"/>
</dbReference>
<evidence type="ECO:0000256" key="2">
    <source>
        <dbReference type="HAMAP-Rule" id="MF_01029"/>
    </source>
</evidence>
<name>A0ABZ2GBB6_9GAMM</name>
<dbReference type="InterPro" id="IPR035901">
    <property type="entry name" value="GIY-YIG_endonuc_sf"/>
</dbReference>
<dbReference type="SUPFAM" id="SSF82771">
    <property type="entry name" value="GIY-YIG endonuclease"/>
    <property type="match status" value="1"/>
</dbReference>
<evidence type="ECO:0000259" key="3">
    <source>
        <dbReference type="PROSITE" id="PS50164"/>
    </source>
</evidence>
<accession>A0ABZ2GBB6</accession>
<dbReference type="PANTHER" id="PTHR34477">
    <property type="entry name" value="UPF0213 PROTEIN YHBQ"/>
    <property type="match status" value="1"/>
</dbReference>
<dbReference type="RefSeq" id="WP_264497786.1">
    <property type="nucleotide sequence ID" value="NZ_CP109947.1"/>
</dbReference>
<proteinExistence type="inferred from homology"/>
<dbReference type="InterPro" id="IPR022992">
    <property type="entry name" value="UPF0213_GIY-YIG_endonuc"/>
</dbReference>
<protein>
    <recommendedName>
        <fullName evidence="2">UPF0213 protein QNA12_16930</fullName>
    </recommendedName>
</protein>
<dbReference type="CDD" id="cd10456">
    <property type="entry name" value="GIY-YIG_UPF0213"/>
    <property type="match status" value="1"/>
</dbReference>
<dbReference type="EMBL" id="CP125967">
    <property type="protein sequence ID" value="WWO38165.1"/>
    <property type="molecule type" value="Genomic_DNA"/>
</dbReference>
<dbReference type="Gene3D" id="3.40.1440.10">
    <property type="entry name" value="GIY-YIG endonuclease"/>
    <property type="match status" value="1"/>
</dbReference>
<dbReference type="PANTHER" id="PTHR34477:SF1">
    <property type="entry name" value="UPF0213 PROTEIN YHBQ"/>
    <property type="match status" value="1"/>
</dbReference>
<dbReference type="Proteomes" id="UP001379444">
    <property type="component" value="Chromosome"/>
</dbReference>
<gene>
    <name evidence="4" type="ORF">QNA12_16930</name>
</gene>
<sequence length="126" mass="13967">MLAAPSEHACWYLYILRTVSGSLYTGITTDVSRRLNQHQSGKGAKSLRGKGELTLVFQCLAGDRSSALKLEYRIKQLNKKQKERLIQDQPQTLCISDTRISDAILCINTAMLKDAVGLPNPMKESG</sequence>
<evidence type="ECO:0000313" key="4">
    <source>
        <dbReference type="EMBL" id="WWO38165.1"/>
    </source>
</evidence>
<dbReference type="Pfam" id="PF01541">
    <property type="entry name" value="GIY-YIG"/>
    <property type="match status" value="1"/>
</dbReference>
<organism evidence="4 5">
    <name type="scientific">Pectobacterium cacticida</name>
    <dbReference type="NCBI Taxonomy" id="69221"/>
    <lineage>
        <taxon>Bacteria</taxon>
        <taxon>Pseudomonadati</taxon>
        <taxon>Pseudomonadota</taxon>
        <taxon>Gammaproteobacteria</taxon>
        <taxon>Enterobacterales</taxon>
        <taxon>Pectobacteriaceae</taxon>
        <taxon>Pectobacterium</taxon>
    </lineage>
</organism>
<dbReference type="SMART" id="SM00465">
    <property type="entry name" value="GIYc"/>
    <property type="match status" value="1"/>
</dbReference>